<evidence type="ECO:0000256" key="10">
    <source>
        <dbReference type="ARBA" id="ARBA00023125"/>
    </source>
</evidence>
<protein>
    <recommendedName>
        <fullName evidence="4">Ferric uptake regulation protein</fullName>
    </recommendedName>
</protein>
<keyword evidence="11" id="KW-0804">Transcription</keyword>
<dbReference type="InterPro" id="IPR043135">
    <property type="entry name" value="Fur_C"/>
</dbReference>
<organism evidence="12 13">
    <name type="scientific">Pendulispora brunnea</name>
    <dbReference type="NCBI Taxonomy" id="2905690"/>
    <lineage>
        <taxon>Bacteria</taxon>
        <taxon>Pseudomonadati</taxon>
        <taxon>Myxococcota</taxon>
        <taxon>Myxococcia</taxon>
        <taxon>Myxococcales</taxon>
        <taxon>Sorangiineae</taxon>
        <taxon>Pendulisporaceae</taxon>
        <taxon>Pendulispora</taxon>
    </lineage>
</organism>
<dbReference type="PANTHER" id="PTHR33202:SF2">
    <property type="entry name" value="FERRIC UPTAKE REGULATION PROTEIN"/>
    <property type="match status" value="1"/>
</dbReference>
<comment type="subcellular location">
    <subcellularLocation>
        <location evidence="1">Cytoplasm</location>
    </subcellularLocation>
</comment>
<evidence type="ECO:0000256" key="1">
    <source>
        <dbReference type="ARBA" id="ARBA00004496"/>
    </source>
</evidence>
<accession>A0ABZ2KGF0</accession>
<evidence type="ECO:0000256" key="11">
    <source>
        <dbReference type="ARBA" id="ARBA00023163"/>
    </source>
</evidence>
<evidence type="ECO:0000313" key="13">
    <source>
        <dbReference type="Proteomes" id="UP001379533"/>
    </source>
</evidence>
<dbReference type="Proteomes" id="UP001379533">
    <property type="component" value="Chromosome"/>
</dbReference>
<sequence length="164" mass="19181">MATKMEHPTDNRHAQASLEHFRQLLHAHMAKKGLRSTDQRRLIIETFFQAPNHVSIEELLAQVRTQDPRVGYATVYRTLKLLTECGVAFERRFGDGLTRYELADDSHHHDHLICIECGEITEFEEPRIEDLQEEVAAQYGFELKSHKHEMYGVCPKCRKKPRRN</sequence>
<evidence type="ECO:0000256" key="6">
    <source>
        <dbReference type="ARBA" id="ARBA00022491"/>
    </source>
</evidence>
<dbReference type="InterPro" id="IPR002481">
    <property type="entry name" value="FUR"/>
</dbReference>
<keyword evidence="13" id="KW-1185">Reference proteome</keyword>
<dbReference type="Gene3D" id="1.10.10.10">
    <property type="entry name" value="Winged helix-like DNA-binding domain superfamily/Winged helix DNA-binding domain"/>
    <property type="match status" value="1"/>
</dbReference>
<evidence type="ECO:0000256" key="9">
    <source>
        <dbReference type="ARBA" id="ARBA00023015"/>
    </source>
</evidence>
<evidence type="ECO:0000256" key="5">
    <source>
        <dbReference type="ARBA" id="ARBA00022490"/>
    </source>
</evidence>
<dbReference type="CDD" id="cd07153">
    <property type="entry name" value="Fur_like"/>
    <property type="match status" value="1"/>
</dbReference>
<evidence type="ECO:0000256" key="8">
    <source>
        <dbReference type="ARBA" id="ARBA00022833"/>
    </source>
</evidence>
<gene>
    <name evidence="12" type="ORF">LZC95_07300</name>
</gene>
<evidence type="ECO:0000256" key="4">
    <source>
        <dbReference type="ARBA" id="ARBA00020910"/>
    </source>
</evidence>
<name>A0ABZ2KGF0_9BACT</name>
<dbReference type="RefSeq" id="WP_394847259.1">
    <property type="nucleotide sequence ID" value="NZ_CP089982.1"/>
</dbReference>
<dbReference type="Pfam" id="PF01475">
    <property type="entry name" value="FUR"/>
    <property type="match status" value="1"/>
</dbReference>
<keyword evidence="6" id="KW-0678">Repressor</keyword>
<dbReference type="PANTHER" id="PTHR33202">
    <property type="entry name" value="ZINC UPTAKE REGULATION PROTEIN"/>
    <property type="match status" value="1"/>
</dbReference>
<dbReference type="InterPro" id="IPR036390">
    <property type="entry name" value="WH_DNA-bd_sf"/>
</dbReference>
<reference evidence="12 13" key="1">
    <citation type="submission" date="2021-12" db="EMBL/GenBank/DDBJ databases">
        <title>Discovery of the Pendulisporaceae a myxobacterial family with distinct sporulation behavior and unique specialized metabolism.</title>
        <authorList>
            <person name="Garcia R."/>
            <person name="Popoff A."/>
            <person name="Bader C.D."/>
            <person name="Loehr J."/>
            <person name="Walesch S."/>
            <person name="Walt C."/>
            <person name="Boldt J."/>
            <person name="Bunk B."/>
            <person name="Haeckl F.J.F.P.J."/>
            <person name="Gunesch A.P."/>
            <person name="Birkelbach J."/>
            <person name="Nuebel U."/>
            <person name="Pietschmann T."/>
            <person name="Bach T."/>
            <person name="Mueller R."/>
        </authorList>
    </citation>
    <scope>NUCLEOTIDE SEQUENCE [LARGE SCALE GENOMIC DNA]</scope>
    <source>
        <strain evidence="12 13">MSr12523</strain>
    </source>
</reference>
<evidence type="ECO:0000256" key="3">
    <source>
        <dbReference type="ARBA" id="ARBA00011738"/>
    </source>
</evidence>
<comment type="similarity">
    <text evidence="2">Belongs to the Fur family.</text>
</comment>
<evidence type="ECO:0000313" key="12">
    <source>
        <dbReference type="EMBL" id="WXA96640.1"/>
    </source>
</evidence>
<evidence type="ECO:0000256" key="7">
    <source>
        <dbReference type="ARBA" id="ARBA00022723"/>
    </source>
</evidence>
<keyword evidence="8" id="KW-0862">Zinc</keyword>
<keyword evidence="10" id="KW-0238">DNA-binding</keyword>
<proteinExistence type="inferred from homology"/>
<dbReference type="InterPro" id="IPR036388">
    <property type="entry name" value="WH-like_DNA-bd_sf"/>
</dbReference>
<comment type="subunit">
    <text evidence="3">Homodimer.</text>
</comment>
<keyword evidence="5" id="KW-0963">Cytoplasm</keyword>
<dbReference type="Gene3D" id="3.30.1490.190">
    <property type="match status" value="1"/>
</dbReference>
<dbReference type="EMBL" id="CP089982">
    <property type="protein sequence ID" value="WXA96640.1"/>
    <property type="molecule type" value="Genomic_DNA"/>
</dbReference>
<dbReference type="SUPFAM" id="SSF46785">
    <property type="entry name" value="Winged helix' DNA-binding domain"/>
    <property type="match status" value="1"/>
</dbReference>
<evidence type="ECO:0000256" key="2">
    <source>
        <dbReference type="ARBA" id="ARBA00007957"/>
    </source>
</evidence>
<keyword evidence="9" id="KW-0805">Transcription regulation</keyword>
<keyword evidence="7" id="KW-0479">Metal-binding</keyword>